<protein>
    <recommendedName>
        <fullName evidence="4 11">Diacylglycerol O-acyltransferase</fullName>
        <ecNumber evidence="4 11">2.3.1.20</ecNumber>
    </recommendedName>
</protein>
<dbReference type="EC" id="2.3.1.20" evidence="4 11"/>
<gene>
    <name evidence="14" type="ORF">GCM10023321_77970</name>
</gene>
<comment type="pathway">
    <text evidence="1 11">Glycerolipid metabolism; triacylglycerol biosynthesis.</text>
</comment>
<dbReference type="SUPFAM" id="SSF52777">
    <property type="entry name" value="CoA-dependent acyltransferases"/>
    <property type="match status" value="1"/>
</dbReference>
<dbReference type="InterPro" id="IPR023213">
    <property type="entry name" value="CAT-like_dom_sf"/>
</dbReference>
<evidence type="ECO:0000256" key="6">
    <source>
        <dbReference type="ARBA" id="ARBA00022679"/>
    </source>
</evidence>
<dbReference type="InterPro" id="IPR045034">
    <property type="entry name" value="O-acyltransferase_WSD1-like"/>
</dbReference>
<dbReference type="RefSeq" id="WP_185062056.1">
    <property type="nucleotide sequence ID" value="NZ_BAABJP010000062.1"/>
</dbReference>
<name>A0ABP9RC47_9PSEU</name>
<comment type="catalytic activity">
    <reaction evidence="10 11">
        <text>an acyl-CoA + a 1,2-diacyl-sn-glycerol = a triacyl-sn-glycerol + CoA</text>
        <dbReference type="Rhea" id="RHEA:10868"/>
        <dbReference type="ChEBI" id="CHEBI:17815"/>
        <dbReference type="ChEBI" id="CHEBI:57287"/>
        <dbReference type="ChEBI" id="CHEBI:58342"/>
        <dbReference type="ChEBI" id="CHEBI:64615"/>
        <dbReference type="EC" id="2.3.1.20"/>
    </reaction>
</comment>
<evidence type="ECO:0000256" key="7">
    <source>
        <dbReference type="ARBA" id="ARBA00022798"/>
    </source>
</evidence>
<dbReference type="PANTHER" id="PTHR31650">
    <property type="entry name" value="O-ACYLTRANSFERASE (WSD1-LIKE) FAMILY PROTEIN"/>
    <property type="match status" value="1"/>
</dbReference>
<evidence type="ECO:0000313" key="15">
    <source>
        <dbReference type="Proteomes" id="UP001428817"/>
    </source>
</evidence>
<evidence type="ECO:0000256" key="9">
    <source>
        <dbReference type="ARBA" id="ARBA00023315"/>
    </source>
</evidence>
<evidence type="ECO:0000259" key="13">
    <source>
        <dbReference type="Pfam" id="PF06974"/>
    </source>
</evidence>
<keyword evidence="8 11" id="KW-0443">Lipid metabolism</keyword>
<sequence length="455" mass="49855">MKLGDAGFLLAEKPDRGAQVSMLTRWSRPDGAGDDYVRGLVARWSNCRNFAPPFNLRVRSGLVPDWETLSPDQIDLDYHLRHSALPKPGGERELGILASQLHSTPLDRRRPLWEMHVIEGLENDEFALFFKLHHSQIDGMGAIRLLERVMSPSPETRDMPAFWEVAPKAVPKRAGSRLRLPTVSDLNKVGDAAKLVKALYDLQTSSDPGNASAFTSPKTIFNGRLHAARRVATQRFEVARLSRLAKLARVSLNDVVLSVCAGALRNYLVDRGELPEKSLTAGVPVSVRADESVGNAISFIIAKLHTEIADPVERLMAVHHSTTLAKERFKKLPSRVTQEALGSLVMGPYIGQVALNLAGRSAPVYNLVISNVPGPRQHLYLNGARMEVFYPISMVFDGQALNITFLSYAGQYAACFTACRDTVPSMQRIAVGTGEALDELEVALEKATSSGGVTQ</sequence>
<feature type="domain" description="O-acyltransferase WSD1 C-terminal" evidence="13">
    <location>
        <begin position="294"/>
        <end position="440"/>
    </location>
</feature>
<dbReference type="PANTHER" id="PTHR31650:SF1">
    <property type="entry name" value="WAX ESTER SYNTHASE_DIACYLGLYCEROL ACYLTRANSFERASE 4-RELATED"/>
    <property type="match status" value="1"/>
</dbReference>
<dbReference type="InterPro" id="IPR004255">
    <property type="entry name" value="O-acyltransferase_WSD1_N"/>
</dbReference>
<dbReference type="Gene3D" id="3.30.559.30">
    <property type="entry name" value="Nonribosomal peptide synthetase, condensation domain"/>
    <property type="match status" value="1"/>
</dbReference>
<dbReference type="EMBL" id="BAABJP010000062">
    <property type="protein sequence ID" value="GAA5174350.1"/>
    <property type="molecule type" value="Genomic_DNA"/>
</dbReference>
<dbReference type="InterPro" id="IPR009721">
    <property type="entry name" value="O-acyltransferase_WSD1_C"/>
</dbReference>
<evidence type="ECO:0000256" key="10">
    <source>
        <dbReference type="ARBA" id="ARBA00048109"/>
    </source>
</evidence>
<evidence type="ECO:0000256" key="1">
    <source>
        <dbReference type="ARBA" id="ARBA00004771"/>
    </source>
</evidence>
<evidence type="ECO:0000256" key="8">
    <source>
        <dbReference type="ARBA" id="ARBA00023098"/>
    </source>
</evidence>
<dbReference type="InterPro" id="IPR014292">
    <property type="entry name" value="Acyl_transf_WS/DGAT"/>
</dbReference>
<evidence type="ECO:0000256" key="5">
    <source>
        <dbReference type="ARBA" id="ARBA00022516"/>
    </source>
</evidence>
<reference evidence="15" key="1">
    <citation type="journal article" date="2019" name="Int. J. Syst. Evol. Microbiol.">
        <title>The Global Catalogue of Microorganisms (GCM) 10K type strain sequencing project: providing services to taxonomists for standard genome sequencing and annotation.</title>
        <authorList>
            <consortium name="The Broad Institute Genomics Platform"/>
            <consortium name="The Broad Institute Genome Sequencing Center for Infectious Disease"/>
            <person name="Wu L."/>
            <person name="Ma J."/>
        </authorList>
    </citation>
    <scope>NUCLEOTIDE SEQUENCE [LARGE SCALE GENOMIC DNA]</scope>
    <source>
        <strain evidence="15">JCM 18303</strain>
    </source>
</reference>
<dbReference type="Pfam" id="PF03007">
    <property type="entry name" value="WS_DGAT_cat"/>
    <property type="match status" value="1"/>
</dbReference>
<keyword evidence="15" id="KW-1185">Reference proteome</keyword>
<dbReference type="Pfam" id="PF06974">
    <property type="entry name" value="WS_DGAT_C"/>
    <property type="match status" value="1"/>
</dbReference>
<organism evidence="14 15">
    <name type="scientific">Pseudonocardia eucalypti</name>
    <dbReference type="NCBI Taxonomy" id="648755"/>
    <lineage>
        <taxon>Bacteria</taxon>
        <taxon>Bacillati</taxon>
        <taxon>Actinomycetota</taxon>
        <taxon>Actinomycetes</taxon>
        <taxon>Pseudonocardiales</taxon>
        <taxon>Pseudonocardiaceae</taxon>
        <taxon>Pseudonocardia</taxon>
    </lineage>
</organism>
<evidence type="ECO:0000259" key="12">
    <source>
        <dbReference type="Pfam" id="PF03007"/>
    </source>
</evidence>
<dbReference type="Gene3D" id="3.30.559.10">
    <property type="entry name" value="Chloramphenicol acetyltransferase-like domain"/>
    <property type="match status" value="1"/>
</dbReference>
<comment type="caution">
    <text evidence="14">The sequence shown here is derived from an EMBL/GenBank/DDBJ whole genome shotgun (WGS) entry which is preliminary data.</text>
</comment>
<comment type="similarity">
    <text evidence="3 11">Belongs to the long-chain O-acyltransferase family.</text>
</comment>
<keyword evidence="7 11" id="KW-0319">Glycerol metabolism</keyword>
<proteinExistence type="inferred from homology"/>
<accession>A0ABP9RC47</accession>
<evidence type="ECO:0000313" key="14">
    <source>
        <dbReference type="EMBL" id="GAA5174350.1"/>
    </source>
</evidence>
<comment type="pathway">
    <text evidence="2">Lipid metabolism.</text>
</comment>
<keyword evidence="6 11" id="KW-0808">Transferase</keyword>
<evidence type="ECO:0000256" key="4">
    <source>
        <dbReference type="ARBA" id="ARBA00013244"/>
    </source>
</evidence>
<dbReference type="NCBIfam" id="TIGR02946">
    <property type="entry name" value="acyl_WS_DGAT"/>
    <property type="match status" value="1"/>
</dbReference>
<dbReference type="Proteomes" id="UP001428817">
    <property type="component" value="Unassembled WGS sequence"/>
</dbReference>
<evidence type="ECO:0000256" key="3">
    <source>
        <dbReference type="ARBA" id="ARBA00009587"/>
    </source>
</evidence>
<keyword evidence="9 11" id="KW-0012">Acyltransferase</keyword>
<keyword evidence="5 11" id="KW-0444">Lipid biosynthesis</keyword>
<feature type="domain" description="O-acyltransferase WSD1-like N-terminal" evidence="12">
    <location>
        <begin position="5"/>
        <end position="256"/>
    </location>
</feature>
<evidence type="ECO:0000256" key="2">
    <source>
        <dbReference type="ARBA" id="ARBA00005189"/>
    </source>
</evidence>
<evidence type="ECO:0000256" key="11">
    <source>
        <dbReference type="RuleBase" id="RU361241"/>
    </source>
</evidence>